<dbReference type="Pfam" id="PF09084">
    <property type="entry name" value="NMT1"/>
    <property type="match status" value="1"/>
</dbReference>
<protein>
    <submittedName>
        <fullName evidence="3">ABC transporter substrate-binding protein</fullName>
    </submittedName>
</protein>
<feature type="domain" description="SsuA/THI5-like" evidence="2">
    <location>
        <begin position="63"/>
        <end position="227"/>
    </location>
</feature>
<evidence type="ECO:0000256" key="1">
    <source>
        <dbReference type="SAM" id="SignalP"/>
    </source>
</evidence>
<dbReference type="InterPro" id="IPR006311">
    <property type="entry name" value="TAT_signal"/>
</dbReference>
<dbReference type="OrthoDB" id="9771642at2"/>
<evidence type="ECO:0000313" key="3">
    <source>
        <dbReference type="EMBL" id="KAA5609257.1"/>
    </source>
</evidence>
<dbReference type="Gene3D" id="3.40.190.10">
    <property type="entry name" value="Periplasmic binding protein-like II"/>
    <property type="match status" value="2"/>
</dbReference>
<comment type="caution">
    <text evidence="3">The sequence shown here is derived from an EMBL/GenBank/DDBJ whole genome shotgun (WGS) entry which is preliminary data.</text>
</comment>
<keyword evidence="1" id="KW-0732">Signal</keyword>
<dbReference type="RefSeq" id="WP_150044024.1">
    <property type="nucleotide sequence ID" value="NZ_OW485601.1"/>
</dbReference>
<name>A0A5M6IMR6_9PROT</name>
<dbReference type="Proteomes" id="UP000325255">
    <property type="component" value="Unassembled WGS sequence"/>
</dbReference>
<accession>A0A5M6IMR6</accession>
<dbReference type="SUPFAM" id="SSF53850">
    <property type="entry name" value="Periplasmic binding protein-like II"/>
    <property type="match status" value="1"/>
</dbReference>
<keyword evidence="4" id="KW-1185">Reference proteome</keyword>
<proteinExistence type="predicted"/>
<evidence type="ECO:0000313" key="4">
    <source>
        <dbReference type="Proteomes" id="UP000325255"/>
    </source>
</evidence>
<evidence type="ECO:0000259" key="2">
    <source>
        <dbReference type="Pfam" id="PF09084"/>
    </source>
</evidence>
<sequence>MLLSPRLLHRRALLRAGGAAMLAAPPGGVAAAAPAEPVPAAKPLSKVRFIWNPAALCNIVVGVAKDQGIFTKHGLDVETLFVGTDTAAILEALSIGKADATSTFLMRLMKPLEAGFDVRLTAGVHAGCSYLIASREAGIRTLQDLRGKRIGVSDLTGPSKFNYAIYLQKNGINPDTDVTWRVYPADVFPIAVEKGEIEAFVDVHPNSYYALKRSNGRLFELASSGTGEMGKRTCCVLAVGGRLLRNDRPVATALTRAMVEAAVLVDARNDIAVESAQRHSPRQVKPEEIGEMIASYPYDRERGCPTGDAFRQHVESYAKDLLEVGILKPSTDPVRFARRYTVDLLG</sequence>
<feature type="chain" id="PRO_5024437793" evidence="1">
    <location>
        <begin position="32"/>
        <end position="346"/>
    </location>
</feature>
<dbReference type="PANTHER" id="PTHR30024:SF21">
    <property type="entry name" value="ABC TRANSPORTER SUBSTRATE-BINDING PROTEIN"/>
    <property type="match status" value="1"/>
</dbReference>
<dbReference type="InterPro" id="IPR015168">
    <property type="entry name" value="SsuA/THI5"/>
</dbReference>
<reference evidence="3 4" key="1">
    <citation type="submission" date="2019-09" db="EMBL/GenBank/DDBJ databases">
        <title>Genome sequence of Rhodovastum atsumiense, a diverse member of the Acetobacteraceae family of non-sulfur purple photosynthetic bacteria.</title>
        <authorList>
            <person name="Meyer T."/>
            <person name="Kyndt J."/>
        </authorList>
    </citation>
    <scope>NUCLEOTIDE SEQUENCE [LARGE SCALE GENOMIC DNA]</scope>
    <source>
        <strain evidence="3 4">DSM 21279</strain>
    </source>
</reference>
<gene>
    <name evidence="3" type="ORF">F1189_25105</name>
</gene>
<feature type="signal peptide" evidence="1">
    <location>
        <begin position="1"/>
        <end position="31"/>
    </location>
</feature>
<dbReference type="PROSITE" id="PS51318">
    <property type="entry name" value="TAT"/>
    <property type="match status" value="1"/>
</dbReference>
<dbReference type="EMBL" id="VWPK01000055">
    <property type="protein sequence ID" value="KAA5609257.1"/>
    <property type="molecule type" value="Genomic_DNA"/>
</dbReference>
<organism evidence="3 4">
    <name type="scientific">Rhodovastum atsumiense</name>
    <dbReference type="NCBI Taxonomy" id="504468"/>
    <lineage>
        <taxon>Bacteria</taxon>
        <taxon>Pseudomonadati</taxon>
        <taxon>Pseudomonadota</taxon>
        <taxon>Alphaproteobacteria</taxon>
        <taxon>Acetobacterales</taxon>
        <taxon>Acetobacteraceae</taxon>
        <taxon>Rhodovastum</taxon>
    </lineage>
</organism>
<dbReference type="AlphaFoldDB" id="A0A5M6IMR6"/>
<dbReference type="PANTHER" id="PTHR30024">
    <property type="entry name" value="ALIPHATIC SULFONATES-BINDING PROTEIN-RELATED"/>
    <property type="match status" value="1"/>
</dbReference>